<gene>
    <name evidence="1" type="ORF">R0135_16885</name>
</gene>
<evidence type="ECO:0000313" key="1">
    <source>
        <dbReference type="EMBL" id="WOJ93439.1"/>
    </source>
</evidence>
<sequence>MRKLLLHIGRHKTGTTSIQSFLQQNRAALLAKHGYFVPQSGRIKDGHAALAHPLQPRNADARKDIEDPRLIPSFVELKKELALQDPDNTAVISSEGFQNCKPELVREAFSDYDVSVIVYLRNQLDYLASSYAQRVQATSYTGSLQDFYDDVYLKGNNYARFLQGWNHEFPDEFLVRRYSSHDIVNDFLEHALKLPDGSLTVSAGRRNPSINSVITQFKLELNRRQPKNAPPQLLIYPILPKLNEQFPGPKFTLPPEIARHLVEQCRDSDNAVAGTYFEGAPLFDYTDYACSDAAKMDDALFNDIYETLIALAKTTEAETS</sequence>
<dbReference type="InterPro" id="IPR027417">
    <property type="entry name" value="P-loop_NTPase"/>
</dbReference>
<name>A0ABZ0I4A4_9GAMM</name>
<organism evidence="1 2">
    <name type="scientific">Congregibacter variabilis</name>
    <dbReference type="NCBI Taxonomy" id="3081200"/>
    <lineage>
        <taxon>Bacteria</taxon>
        <taxon>Pseudomonadati</taxon>
        <taxon>Pseudomonadota</taxon>
        <taxon>Gammaproteobacteria</taxon>
        <taxon>Cellvibrionales</taxon>
        <taxon>Halieaceae</taxon>
        <taxon>Congregibacter</taxon>
    </lineage>
</organism>
<dbReference type="Gene3D" id="3.40.50.300">
    <property type="entry name" value="P-loop containing nucleotide triphosphate hydrolases"/>
    <property type="match status" value="1"/>
</dbReference>
<evidence type="ECO:0000313" key="2">
    <source>
        <dbReference type="Proteomes" id="UP001626537"/>
    </source>
</evidence>
<dbReference type="EMBL" id="CP136864">
    <property type="protein sequence ID" value="WOJ93439.1"/>
    <property type="molecule type" value="Genomic_DNA"/>
</dbReference>
<reference evidence="1 2" key="1">
    <citation type="submission" date="2023-10" db="EMBL/GenBank/DDBJ databases">
        <title>Two novel species belonging to the OM43/NOR5 clade.</title>
        <authorList>
            <person name="Park M."/>
        </authorList>
    </citation>
    <scope>NUCLEOTIDE SEQUENCE [LARGE SCALE GENOMIC DNA]</scope>
    <source>
        <strain evidence="1 2">IMCC43200</strain>
    </source>
</reference>
<proteinExistence type="predicted"/>
<dbReference type="RefSeq" id="WP_407348088.1">
    <property type="nucleotide sequence ID" value="NZ_CP136864.1"/>
</dbReference>
<evidence type="ECO:0008006" key="3">
    <source>
        <dbReference type="Google" id="ProtNLM"/>
    </source>
</evidence>
<protein>
    <recommendedName>
        <fullName evidence="3">Sulfotransferase family protein</fullName>
    </recommendedName>
</protein>
<accession>A0ABZ0I4A4</accession>
<dbReference type="SUPFAM" id="SSF52540">
    <property type="entry name" value="P-loop containing nucleoside triphosphate hydrolases"/>
    <property type="match status" value="1"/>
</dbReference>
<dbReference type="Proteomes" id="UP001626537">
    <property type="component" value="Chromosome"/>
</dbReference>
<keyword evidence="2" id="KW-1185">Reference proteome</keyword>